<name>A0A6A5UC34_9PLEO</name>
<accession>A0A6A5UC34</accession>
<organism evidence="1 2">
    <name type="scientific">Byssothecium circinans</name>
    <dbReference type="NCBI Taxonomy" id="147558"/>
    <lineage>
        <taxon>Eukaryota</taxon>
        <taxon>Fungi</taxon>
        <taxon>Dikarya</taxon>
        <taxon>Ascomycota</taxon>
        <taxon>Pezizomycotina</taxon>
        <taxon>Dothideomycetes</taxon>
        <taxon>Pleosporomycetidae</taxon>
        <taxon>Pleosporales</taxon>
        <taxon>Massarineae</taxon>
        <taxon>Massarinaceae</taxon>
        <taxon>Byssothecium</taxon>
    </lineage>
</organism>
<dbReference type="AlphaFoldDB" id="A0A6A5UC34"/>
<proteinExistence type="predicted"/>
<sequence>MTLALQLMSLILGERKMHEWWAHVMFGTVKKQEGKPGEGDVLFIEANDTSSAPDVSDRILRVFQDVGDRGINKFLFDEGREKANPATLLRRGQDHEPFYSLSHTETSFPHELGYSLGRPLHRGSATRPPMADLLDRMEILAFLDVGEETSGDGIVRRFSVLPEGGRGFSFATMVWVAKWFRKETWERVSREGHAWLVDEGLEWRFEVDGEVGECRLLFKGVVARTVAYMAIG</sequence>
<dbReference type="EMBL" id="ML976980">
    <property type="protein sequence ID" value="KAF1961890.1"/>
    <property type="molecule type" value="Genomic_DNA"/>
</dbReference>
<evidence type="ECO:0000313" key="2">
    <source>
        <dbReference type="Proteomes" id="UP000800035"/>
    </source>
</evidence>
<reference evidence="1" key="1">
    <citation type="journal article" date="2020" name="Stud. Mycol.">
        <title>101 Dothideomycetes genomes: a test case for predicting lifestyles and emergence of pathogens.</title>
        <authorList>
            <person name="Haridas S."/>
            <person name="Albert R."/>
            <person name="Binder M."/>
            <person name="Bloem J."/>
            <person name="Labutti K."/>
            <person name="Salamov A."/>
            <person name="Andreopoulos B."/>
            <person name="Baker S."/>
            <person name="Barry K."/>
            <person name="Bills G."/>
            <person name="Bluhm B."/>
            <person name="Cannon C."/>
            <person name="Castanera R."/>
            <person name="Culley D."/>
            <person name="Daum C."/>
            <person name="Ezra D."/>
            <person name="Gonzalez J."/>
            <person name="Henrissat B."/>
            <person name="Kuo A."/>
            <person name="Liang C."/>
            <person name="Lipzen A."/>
            <person name="Lutzoni F."/>
            <person name="Magnuson J."/>
            <person name="Mondo S."/>
            <person name="Nolan M."/>
            <person name="Ohm R."/>
            <person name="Pangilinan J."/>
            <person name="Park H.-J."/>
            <person name="Ramirez L."/>
            <person name="Alfaro M."/>
            <person name="Sun H."/>
            <person name="Tritt A."/>
            <person name="Yoshinaga Y."/>
            <person name="Zwiers L.-H."/>
            <person name="Turgeon B."/>
            <person name="Goodwin S."/>
            <person name="Spatafora J."/>
            <person name="Crous P."/>
            <person name="Grigoriev I."/>
        </authorList>
    </citation>
    <scope>NUCLEOTIDE SEQUENCE</scope>
    <source>
        <strain evidence="1">CBS 675.92</strain>
    </source>
</reference>
<keyword evidence="2" id="KW-1185">Reference proteome</keyword>
<protein>
    <submittedName>
        <fullName evidence="1">Uncharacterized protein</fullName>
    </submittedName>
</protein>
<evidence type="ECO:0000313" key="1">
    <source>
        <dbReference type="EMBL" id="KAF1961890.1"/>
    </source>
</evidence>
<dbReference type="Proteomes" id="UP000800035">
    <property type="component" value="Unassembled WGS sequence"/>
</dbReference>
<gene>
    <name evidence="1" type="ORF">CC80DRAFT_589364</name>
</gene>